<name>A0A1F6F3X6_9BACT</name>
<dbReference type="STRING" id="1798512.A3A39_01610"/>
<comment type="caution">
    <text evidence="1">The sequence shown here is derived from an EMBL/GenBank/DDBJ whole genome shotgun (WGS) entry which is preliminary data.</text>
</comment>
<dbReference type="Proteomes" id="UP000177372">
    <property type="component" value="Unassembled WGS sequence"/>
</dbReference>
<accession>A0A1F6F3X6</accession>
<gene>
    <name evidence="1" type="ORF">A3A39_01610</name>
</gene>
<evidence type="ECO:0000313" key="1">
    <source>
        <dbReference type="EMBL" id="OGG80562.1"/>
    </source>
</evidence>
<proteinExistence type="predicted"/>
<organism evidence="1 2">
    <name type="scientific">Candidatus Kaiserbacteria bacterium RIFCSPLOWO2_01_FULL_54_13</name>
    <dbReference type="NCBI Taxonomy" id="1798512"/>
    <lineage>
        <taxon>Bacteria</taxon>
        <taxon>Candidatus Kaiseribacteriota</taxon>
    </lineage>
</organism>
<dbReference type="AlphaFoldDB" id="A0A1F6F3X6"/>
<protein>
    <submittedName>
        <fullName evidence="1">Uncharacterized protein</fullName>
    </submittedName>
</protein>
<dbReference type="EMBL" id="MFLZ01000005">
    <property type="protein sequence ID" value="OGG80562.1"/>
    <property type="molecule type" value="Genomic_DNA"/>
</dbReference>
<reference evidence="1 2" key="1">
    <citation type="journal article" date="2016" name="Nat. Commun.">
        <title>Thousands of microbial genomes shed light on interconnected biogeochemical processes in an aquifer system.</title>
        <authorList>
            <person name="Anantharaman K."/>
            <person name="Brown C.T."/>
            <person name="Hug L.A."/>
            <person name="Sharon I."/>
            <person name="Castelle C.J."/>
            <person name="Probst A.J."/>
            <person name="Thomas B.C."/>
            <person name="Singh A."/>
            <person name="Wilkins M.J."/>
            <person name="Karaoz U."/>
            <person name="Brodie E.L."/>
            <person name="Williams K.H."/>
            <person name="Hubbard S.S."/>
            <person name="Banfield J.F."/>
        </authorList>
    </citation>
    <scope>NUCLEOTIDE SEQUENCE [LARGE SCALE GENOMIC DNA]</scope>
</reference>
<evidence type="ECO:0000313" key="2">
    <source>
        <dbReference type="Proteomes" id="UP000177372"/>
    </source>
</evidence>
<sequence length="132" mass="15415">MNGQEDSRLARVRAFKEARLAEEKQAREKYRAETIGRIVSAVYPHEDQTFFDKFSLWGRVYEYLGFKTLTRAWGDAYYERVGGETRKAEEFRREVESALQSIPEENAREIISGLLDNEEQEIARTKQKTSEG</sequence>